<gene>
    <name evidence="2" type="ORF">GCM10009119_00390</name>
</gene>
<proteinExistence type="predicted"/>
<reference evidence="2 3" key="1">
    <citation type="journal article" date="2019" name="Int. J. Syst. Evol. Microbiol.">
        <title>The Global Catalogue of Microorganisms (GCM) 10K type strain sequencing project: providing services to taxonomists for standard genome sequencing and annotation.</title>
        <authorList>
            <consortium name="The Broad Institute Genomics Platform"/>
            <consortium name="The Broad Institute Genome Sequencing Center for Infectious Disease"/>
            <person name="Wu L."/>
            <person name="Ma J."/>
        </authorList>
    </citation>
    <scope>NUCLEOTIDE SEQUENCE [LARGE SCALE GENOMIC DNA]</scope>
    <source>
        <strain evidence="2 3">JCM 16112</strain>
    </source>
</reference>
<dbReference type="Proteomes" id="UP001500469">
    <property type="component" value="Unassembled WGS sequence"/>
</dbReference>
<sequence length="494" mass="56420">MEFRDFLILQKEVTGLGYRFFIPEAQLPDSLHVDSLFQFSQTVSGFESRYFVDFTKAKELENTLINKGVSYRLDYIVLSEVVSTSAAQEYLVDLVRDADYPIKRGELKPTEDFVSLASQTPYSPTKQFKLKFLSDYRLFVVTVMIIFFFLVASIMIVSMLSMKAGKNKRENLQKEYGKRIIAPLTSLLFEKELHEIQEMELEEIHSFFPKNLLARPMYQHVLIDNIIGLNKKMKGDFKEKLKALYKKLGLDKISIKTLHHKKWDRATMALVQINEMDLVEALPEVKKFTNSTNFHVRSMAVATLLNLSEKVDLIFLRDQTYPLSLWQQMNYLRIIRFVGSQKGLKLEILFDSKNQSIRIFGIKLVRILGRVDLIEKLAGIAGGVSEEEKEEILETYAALGAYMETAFINDCLKSSNRALSLAAAKAAAVVGDSGSADILVDLIGAETVFRKKHSYLKSLYGVDKDKFAEVTLNNANPEMLELRNHILDPMLQNV</sequence>
<comment type="caution">
    <text evidence="2">The sequence shown here is derived from an EMBL/GenBank/DDBJ whole genome shotgun (WGS) entry which is preliminary data.</text>
</comment>
<evidence type="ECO:0000313" key="2">
    <source>
        <dbReference type="EMBL" id="GAA0877071.1"/>
    </source>
</evidence>
<keyword evidence="3" id="KW-1185">Reference proteome</keyword>
<dbReference type="SUPFAM" id="SSF48371">
    <property type="entry name" value="ARM repeat"/>
    <property type="match status" value="1"/>
</dbReference>
<feature type="transmembrane region" description="Helical" evidence="1">
    <location>
        <begin position="136"/>
        <end position="160"/>
    </location>
</feature>
<evidence type="ECO:0008006" key="4">
    <source>
        <dbReference type="Google" id="ProtNLM"/>
    </source>
</evidence>
<evidence type="ECO:0000256" key="1">
    <source>
        <dbReference type="SAM" id="Phobius"/>
    </source>
</evidence>
<dbReference type="EMBL" id="BAAAFI010000001">
    <property type="protein sequence ID" value="GAA0877071.1"/>
    <property type="molecule type" value="Genomic_DNA"/>
</dbReference>
<evidence type="ECO:0000313" key="3">
    <source>
        <dbReference type="Proteomes" id="UP001500469"/>
    </source>
</evidence>
<accession>A0ABN1MUN1</accession>
<organism evidence="2 3">
    <name type="scientific">Algoriphagus jejuensis</name>
    <dbReference type="NCBI Taxonomy" id="419934"/>
    <lineage>
        <taxon>Bacteria</taxon>
        <taxon>Pseudomonadati</taxon>
        <taxon>Bacteroidota</taxon>
        <taxon>Cytophagia</taxon>
        <taxon>Cytophagales</taxon>
        <taxon>Cyclobacteriaceae</taxon>
        <taxon>Algoriphagus</taxon>
    </lineage>
</organism>
<keyword evidence="1" id="KW-0812">Transmembrane</keyword>
<name>A0ABN1MUN1_9BACT</name>
<dbReference type="InterPro" id="IPR016024">
    <property type="entry name" value="ARM-type_fold"/>
</dbReference>
<keyword evidence="1" id="KW-1133">Transmembrane helix</keyword>
<protein>
    <recommendedName>
        <fullName evidence="4">HEAT repeat protein</fullName>
    </recommendedName>
</protein>
<keyword evidence="1" id="KW-0472">Membrane</keyword>